<organism evidence="2 3">
    <name type="scientific">Iodidimonas muriae</name>
    <dbReference type="NCBI Taxonomy" id="261467"/>
    <lineage>
        <taxon>Bacteria</taxon>
        <taxon>Pseudomonadati</taxon>
        <taxon>Pseudomonadota</taxon>
        <taxon>Alphaproteobacteria</taxon>
        <taxon>Iodidimonadales</taxon>
        <taxon>Iodidimonadaceae</taxon>
        <taxon>Iodidimonas</taxon>
    </lineage>
</organism>
<comment type="caution">
    <text evidence="2">The sequence shown here is derived from an EMBL/GenBank/DDBJ whole genome shotgun (WGS) entry which is preliminary data.</text>
</comment>
<accession>A0ABQ2LCF4</accession>
<protein>
    <submittedName>
        <fullName evidence="2">Uncharacterized protein</fullName>
    </submittedName>
</protein>
<sequence>MKDSGNIIEESNSDDLLGRLSQRLSNVGLTEKSLRAAGTVVWRAILLGSALYLALTPDQDANLRLNMISYIVALVWSYYDGVFSRGRWSFSAVEGIFLHLIGVQVGNLLALMFGNPVLSP</sequence>
<feature type="transmembrane region" description="Helical" evidence="1">
    <location>
        <begin position="67"/>
        <end position="84"/>
    </location>
</feature>
<feature type="transmembrane region" description="Helical" evidence="1">
    <location>
        <begin position="96"/>
        <end position="114"/>
    </location>
</feature>
<dbReference type="RefSeq" id="WP_150004840.1">
    <property type="nucleotide sequence ID" value="NZ_BMOV01000003.1"/>
</dbReference>
<evidence type="ECO:0000313" key="3">
    <source>
        <dbReference type="Proteomes" id="UP000602381"/>
    </source>
</evidence>
<dbReference type="EMBL" id="BMOV01000003">
    <property type="protein sequence ID" value="GGO10373.1"/>
    <property type="molecule type" value="Genomic_DNA"/>
</dbReference>
<keyword evidence="3" id="KW-1185">Reference proteome</keyword>
<feature type="transmembrane region" description="Helical" evidence="1">
    <location>
        <begin position="33"/>
        <end position="55"/>
    </location>
</feature>
<dbReference type="Proteomes" id="UP000602381">
    <property type="component" value="Unassembled WGS sequence"/>
</dbReference>
<gene>
    <name evidence="2" type="ORF">GCM10007972_13090</name>
</gene>
<keyword evidence="1" id="KW-1133">Transmembrane helix</keyword>
<proteinExistence type="predicted"/>
<keyword evidence="1" id="KW-0812">Transmembrane</keyword>
<keyword evidence="1" id="KW-0472">Membrane</keyword>
<reference evidence="3" key="1">
    <citation type="journal article" date="2019" name="Int. J. Syst. Evol. Microbiol.">
        <title>The Global Catalogue of Microorganisms (GCM) 10K type strain sequencing project: providing services to taxonomists for standard genome sequencing and annotation.</title>
        <authorList>
            <consortium name="The Broad Institute Genomics Platform"/>
            <consortium name="The Broad Institute Genome Sequencing Center for Infectious Disease"/>
            <person name="Wu L."/>
            <person name="Ma J."/>
        </authorList>
    </citation>
    <scope>NUCLEOTIDE SEQUENCE [LARGE SCALE GENOMIC DNA]</scope>
    <source>
        <strain evidence="3">JCM 17843</strain>
    </source>
</reference>
<evidence type="ECO:0000313" key="2">
    <source>
        <dbReference type="EMBL" id="GGO10373.1"/>
    </source>
</evidence>
<evidence type="ECO:0000256" key="1">
    <source>
        <dbReference type="SAM" id="Phobius"/>
    </source>
</evidence>
<name>A0ABQ2LCF4_9PROT</name>